<dbReference type="PANTHER" id="PTHR16821:SF2">
    <property type="entry name" value="FRATAXIN, MITOCHONDRIAL"/>
    <property type="match status" value="1"/>
</dbReference>
<evidence type="ECO:0000256" key="4">
    <source>
        <dbReference type="ARBA" id="ARBA00022434"/>
    </source>
</evidence>
<dbReference type="Proteomes" id="UP000694843">
    <property type="component" value="Unplaced"/>
</dbReference>
<comment type="subcellular location">
    <subcellularLocation>
        <location evidence="1">Mitochondrion</location>
    </subcellularLocation>
</comment>
<proteinExistence type="inferred from homology"/>
<keyword evidence="6" id="KW-0410">Iron transport</keyword>
<dbReference type="GO" id="GO:0006826">
    <property type="term" value="P:iron ion transport"/>
    <property type="evidence" value="ECO:0007669"/>
    <property type="project" value="UniProtKB-KW"/>
</dbReference>
<dbReference type="GO" id="GO:0006783">
    <property type="term" value="P:heme biosynthetic process"/>
    <property type="evidence" value="ECO:0007669"/>
    <property type="project" value="UniProtKB-KW"/>
</dbReference>
<dbReference type="PROSITE" id="PS50810">
    <property type="entry name" value="FRATAXIN_2"/>
    <property type="match status" value="1"/>
</dbReference>
<dbReference type="OrthoDB" id="1897642at2759"/>
<evidence type="ECO:0000256" key="10">
    <source>
        <dbReference type="ARBA" id="ARBA00023065"/>
    </source>
</evidence>
<keyword evidence="5" id="KW-0813">Transport</keyword>
<sequence length="177" mass="20345">MNRLSLSSICRIVRLRSPPMTAPCCLHRLIYEHNTCLNQREISFRTLDSTYQWKNYCTISDLAFEKISDETLESLTEFLEALVELECAPVESDVSFSNGVLTLHLGTHGTYVINKQTPNRQIWLSSPTSGPKRYDFSDNTWIYKHDGIAMHQLLMKELSDIFQEEIDLTNCAYSVAD</sequence>
<dbReference type="AlphaFoldDB" id="A0A8B7N5V7"/>
<dbReference type="PANTHER" id="PTHR16821">
    <property type="entry name" value="FRATAXIN"/>
    <property type="match status" value="1"/>
</dbReference>
<evidence type="ECO:0000256" key="6">
    <source>
        <dbReference type="ARBA" id="ARBA00022496"/>
    </source>
</evidence>
<dbReference type="InterPro" id="IPR002908">
    <property type="entry name" value="Frataxin/CyaY"/>
</dbReference>
<dbReference type="OMA" id="NYGTYVI"/>
<keyword evidence="7" id="KW-0809">Transit peptide</keyword>
<keyword evidence="4" id="KW-0409">Iron storage</keyword>
<dbReference type="Gene3D" id="3.30.920.10">
    <property type="entry name" value="Frataxin/CyaY"/>
    <property type="match status" value="1"/>
</dbReference>
<keyword evidence="12" id="KW-0350">Heme biosynthesis</keyword>
<keyword evidence="9" id="KW-0408">Iron</keyword>
<dbReference type="GO" id="GO:0008198">
    <property type="term" value="F:ferrous iron binding"/>
    <property type="evidence" value="ECO:0007669"/>
    <property type="project" value="TreeGrafter"/>
</dbReference>
<dbReference type="GO" id="GO:0006879">
    <property type="term" value="P:intracellular iron ion homeostasis"/>
    <property type="evidence" value="ECO:0007669"/>
    <property type="project" value="UniProtKB-KW"/>
</dbReference>
<protein>
    <recommendedName>
        <fullName evidence="3">ferroxidase</fullName>
        <ecNumber evidence="3">1.16.3.1</ecNumber>
    </recommendedName>
</protein>
<dbReference type="PROSITE" id="PS01344">
    <property type="entry name" value="FRATAXIN_1"/>
    <property type="match status" value="1"/>
</dbReference>
<dbReference type="NCBIfam" id="TIGR03422">
    <property type="entry name" value="mito_frataxin"/>
    <property type="match status" value="1"/>
</dbReference>
<gene>
    <name evidence="15" type="primary">LOC108666819</name>
</gene>
<comment type="catalytic activity">
    <reaction evidence="13">
        <text>4 Fe(2+) + O2 + 4 H(+) = 4 Fe(3+) + 2 H2O</text>
        <dbReference type="Rhea" id="RHEA:11148"/>
        <dbReference type="ChEBI" id="CHEBI:15377"/>
        <dbReference type="ChEBI" id="CHEBI:15378"/>
        <dbReference type="ChEBI" id="CHEBI:15379"/>
        <dbReference type="ChEBI" id="CHEBI:29033"/>
        <dbReference type="ChEBI" id="CHEBI:29034"/>
        <dbReference type="EC" id="1.16.3.1"/>
    </reaction>
</comment>
<dbReference type="SUPFAM" id="SSF55387">
    <property type="entry name" value="Frataxin/Nqo15-like"/>
    <property type="match status" value="1"/>
</dbReference>
<dbReference type="InterPro" id="IPR020895">
    <property type="entry name" value="Frataxin_CS"/>
</dbReference>
<evidence type="ECO:0000256" key="1">
    <source>
        <dbReference type="ARBA" id="ARBA00004173"/>
    </source>
</evidence>
<keyword evidence="11" id="KW-0496">Mitochondrion</keyword>
<reference evidence="15" key="1">
    <citation type="submission" date="2025-08" db="UniProtKB">
        <authorList>
            <consortium name="RefSeq"/>
        </authorList>
    </citation>
    <scope>IDENTIFICATION</scope>
    <source>
        <tissue evidence="15">Whole organism</tissue>
    </source>
</reference>
<evidence type="ECO:0000256" key="9">
    <source>
        <dbReference type="ARBA" id="ARBA00023004"/>
    </source>
</evidence>
<dbReference type="KEGG" id="hazt:108666819"/>
<dbReference type="InterPro" id="IPR036524">
    <property type="entry name" value="Frataxin/CyaY_sf"/>
</dbReference>
<dbReference type="GO" id="GO:0051537">
    <property type="term" value="F:2 iron, 2 sulfur cluster binding"/>
    <property type="evidence" value="ECO:0007669"/>
    <property type="project" value="TreeGrafter"/>
</dbReference>
<evidence type="ECO:0000313" key="14">
    <source>
        <dbReference type="Proteomes" id="UP000694843"/>
    </source>
</evidence>
<dbReference type="Pfam" id="PF01491">
    <property type="entry name" value="Frataxin_Cyay"/>
    <property type="match status" value="1"/>
</dbReference>
<keyword evidence="14" id="KW-1185">Reference proteome</keyword>
<dbReference type="PRINTS" id="PR00904">
    <property type="entry name" value="FRATAXIN"/>
</dbReference>
<dbReference type="GeneID" id="108666819"/>
<evidence type="ECO:0000256" key="12">
    <source>
        <dbReference type="ARBA" id="ARBA00023133"/>
    </source>
</evidence>
<evidence type="ECO:0000313" key="15">
    <source>
        <dbReference type="RefSeq" id="XP_018009236.1"/>
    </source>
</evidence>
<evidence type="ECO:0000256" key="13">
    <source>
        <dbReference type="ARBA" id="ARBA00047990"/>
    </source>
</evidence>
<dbReference type="NCBIfam" id="TIGR03421">
    <property type="entry name" value="FeS_CyaY"/>
    <property type="match status" value="1"/>
</dbReference>
<evidence type="ECO:0000256" key="8">
    <source>
        <dbReference type="ARBA" id="ARBA00023002"/>
    </source>
</evidence>
<comment type="similarity">
    <text evidence="2">Belongs to the frataxin family.</text>
</comment>
<accession>A0A8B7N5V7</accession>
<name>A0A8B7N5V7_HYAAZ</name>
<evidence type="ECO:0000256" key="11">
    <source>
        <dbReference type="ARBA" id="ARBA00023128"/>
    </source>
</evidence>
<dbReference type="GO" id="GO:0016226">
    <property type="term" value="P:iron-sulfur cluster assembly"/>
    <property type="evidence" value="ECO:0007669"/>
    <property type="project" value="InterPro"/>
</dbReference>
<evidence type="ECO:0000256" key="2">
    <source>
        <dbReference type="ARBA" id="ARBA00008183"/>
    </source>
</evidence>
<dbReference type="GO" id="GO:0008199">
    <property type="term" value="F:ferric iron binding"/>
    <property type="evidence" value="ECO:0007669"/>
    <property type="project" value="InterPro"/>
</dbReference>
<organism evidence="14 15">
    <name type="scientific">Hyalella azteca</name>
    <name type="common">Amphipod</name>
    <dbReference type="NCBI Taxonomy" id="294128"/>
    <lineage>
        <taxon>Eukaryota</taxon>
        <taxon>Metazoa</taxon>
        <taxon>Ecdysozoa</taxon>
        <taxon>Arthropoda</taxon>
        <taxon>Crustacea</taxon>
        <taxon>Multicrustacea</taxon>
        <taxon>Malacostraca</taxon>
        <taxon>Eumalacostraca</taxon>
        <taxon>Peracarida</taxon>
        <taxon>Amphipoda</taxon>
        <taxon>Senticaudata</taxon>
        <taxon>Talitrida</taxon>
        <taxon>Talitroidea</taxon>
        <taxon>Hyalellidae</taxon>
        <taxon>Hyalella</taxon>
    </lineage>
</organism>
<dbReference type="SMART" id="SM01219">
    <property type="entry name" value="Frataxin_Cyay"/>
    <property type="match status" value="1"/>
</dbReference>
<keyword evidence="8" id="KW-0560">Oxidoreductase</keyword>
<evidence type="ECO:0000256" key="7">
    <source>
        <dbReference type="ARBA" id="ARBA00022946"/>
    </source>
</evidence>
<evidence type="ECO:0000256" key="3">
    <source>
        <dbReference type="ARBA" id="ARBA00013107"/>
    </source>
</evidence>
<dbReference type="GO" id="GO:0004322">
    <property type="term" value="F:ferroxidase activity"/>
    <property type="evidence" value="ECO:0007669"/>
    <property type="project" value="UniProtKB-EC"/>
</dbReference>
<dbReference type="InterPro" id="IPR017789">
    <property type="entry name" value="Frataxin"/>
</dbReference>
<dbReference type="EC" id="1.16.3.1" evidence="3"/>
<evidence type="ECO:0000256" key="5">
    <source>
        <dbReference type="ARBA" id="ARBA00022448"/>
    </source>
</evidence>
<dbReference type="FunFam" id="3.30.920.10:FF:000002">
    <property type="entry name" value="Frataxin, mitochondrial"/>
    <property type="match status" value="1"/>
</dbReference>
<dbReference type="CTD" id="2271"/>
<dbReference type="GO" id="GO:0034986">
    <property type="term" value="F:iron chaperone activity"/>
    <property type="evidence" value="ECO:0007669"/>
    <property type="project" value="TreeGrafter"/>
</dbReference>
<keyword evidence="10" id="KW-0406">Ion transport</keyword>
<dbReference type="RefSeq" id="XP_018009236.1">
    <property type="nucleotide sequence ID" value="XM_018153747.1"/>
</dbReference>
<dbReference type="GO" id="GO:0005739">
    <property type="term" value="C:mitochondrion"/>
    <property type="evidence" value="ECO:0007669"/>
    <property type="project" value="UniProtKB-SubCell"/>
</dbReference>